<evidence type="ECO:0000256" key="2">
    <source>
        <dbReference type="ARBA" id="ARBA00022490"/>
    </source>
</evidence>
<evidence type="ECO:0000313" key="14">
    <source>
        <dbReference type="EMBL" id="MFC3862207.1"/>
    </source>
</evidence>
<accession>A0ABV8A8Z8</accession>
<proteinExistence type="predicted"/>
<dbReference type="Gene3D" id="1.10.150.870">
    <property type="match status" value="1"/>
</dbReference>
<feature type="domain" description="DNA polymerase helix-hairpin-helix motif" evidence="12">
    <location>
        <begin position="796"/>
        <end position="880"/>
    </location>
</feature>
<dbReference type="NCBIfam" id="TIGR00594">
    <property type="entry name" value="polc"/>
    <property type="match status" value="1"/>
</dbReference>
<dbReference type="CDD" id="cd04485">
    <property type="entry name" value="DnaE_OBF"/>
    <property type="match status" value="1"/>
</dbReference>
<protein>
    <recommendedName>
        <fullName evidence="1">DNA-directed DNA polymerase</fullName>
        <ecNumber evidence="1">2.7.7.7</ecNumber>
    </recommendedName>
</protein>
<dbReference type="EMBL" id="JBHRZF010000180">
    <property type="protein sequence ID" value="MFC3862207.1"/>
    <property type="molecule type" value="Genomic_DNA"/>
</dbReference>
<organism evidence="14 15">
    <name type="scientific">Deinococcus antarcticus</name>
    <dbReference type="NCBI Taxonomy" id="1298767"/>
    <lineage>
        <taxon>Bacteria</taxon>
        <taxon>Thermotogati</taxon>
        <taxon>Deinococcota</taxon>
        <taxon>Deinococci</taxon>
        <taxon>Deinococcales</taxon>
        <taxon>Deinococcaceae</taxon>
        <taxon>Deinococcus</taxon>
    </lineage>
</organism>
<dbReference type="RefSeq" id="WP_380079857.1">
    <property type="nucleotide sequence ID" value="NZ_JBHRZF010000180.1"/>
</dbReference>
<evidence type="ECO:0000256" key="8">
    <source>
        <dbReference type="ARBA" id="ARBA00023204"/>
    </source>
</evidence>
<evidence type="ECO:0000313" key="15">
    <source>
        <dbReference type="Proteomes" id="UP001595748"/>
    </source>
</evidence>
<feature type="domain" description="Bacterial DNA polymerase III alpha subunit NTPase" evidence="11">
    <location>
        <begin position="294"/>
        <end position="554"/>
    </location>
</feature>
<keyword evidence="8" id="KW-0234">DNA repair</keyword>
<keyword evidence="3 14" id="KW-0808">Transferase</keyword>
<keyword evidence="7" id="KW-0239">DNA-directed DNA polymerase</keyword>
<dbReference type="Pfam" id="PF17657">
    <property type="entry name" value="DNA_pol3_finger"/>
    <property type="match status" value="1"/>
</dbReference>
<evidence type="ECO:0000256" key="1">
    <source>
        <dbReference type="ARBA" id="ARBA00012417"/>
    </source>
</evidence>
<evidence type="ECO:0000259" key="11">
    <source>
        <dbReference type="Pfam" id="PF07733"/>
    </source>
</evidence>
<dbReference type="Pfam" id="PF07733">
    <property type="entry name" value="DNA_pol3_alpha"/>
    <property type="match status" value="1"/>
</dbReference>
<dbReference type="GO" id="GO:0003887">
    <property type="term" value="F:DNA-directed DNA polymerase activity"/>
    <property type="evidence" value="ECO:0007669"/>
    <property type="project" value="UniProtKB-EC"/>
</dbReference>
<comment type="catalytic activity">
    <reaction evidence="9">
        <text>DNA(n) + a 2'-deoxyribonucleoside 5'-triphosphate = DNA(n+1) + diphosphate</text>
        <dbReference type="Rhea" id="RHEA:22508"/>
        <dbReference type="Rhea" id="RHEA-COMP:17339"/>
        <dbReference type="Rhea" id="RHEA-COMP:17340"/>
        <dbReference type="ChEBI" id="CHEBI:33019"/>
        <dbReference type="ChEBI" id="CHEBI:61560"/>
        <dbReference type="ChEBI" id="CHEBI:173112"/>
        <dbReference type="EC" id="2.7.7.7"/>
    </reaction>
</comment>
<evidence type="ECO:0000256" key="4">
    <source>
        <dbReference type="ARBA" id="ARBA00022695"/>
    </source>
</evidence>
<dbReference type="Proteomes" id="UP001595748">
    <property type="component" value="Unassembled WGS sequence"/>
</dbReference>
<evidence type="ECO:0000256" key="6">
    <source>
        <dbReference type="ARBA" id="ARBA00022763"/>
    </source>
</evidence>
<keyword evidence="5" id="KW-0235">DNA replication</keyword>
<keyword evidence="6" id="KW-0227">DNA damage</keyword>
<dbReference type="InterPro" id="IPR004013">
    <property type="entry name" value="PHP_dom"/>
</dbReference>
<comment type="caution">
    <text evidence="14">The sequence shown here is derived from an EMBL/GenBank/DDBJ whole genome shotgun (WGS) entry which is preliminary data.</text>
</comment>
<dbReference type="InterPro" id="IPR011708">
    <property type="entry name" value="DNA_pol3_alpha_NTPase_dom"/>
</dbReference>
<keyword evidence="4 14" id="KW-0548">Nucleotidyltransferase</keyword>
<evidence type="ECO:0000256" key="9">
    <source>
        <dbReference type="ARBA" id="ARBA00049244"/>
    </source>
</evidence>
<dbReference type="PANTHER" id="PTHR32294:SF4">
    <property type="entry name" value="ERROR-PRONE DNA POLYMERASE"/>
    <property type="match status" value="1"/>
</dbReference>
<feature type="domain" description="DNA polymerase III alpha subunit finger" evidence="13">
    <location>
        <begin position="558"/>
        <end position="719"/>
    </location>
</feature>
<feature type="domain" description="PHP" evidence="10">
    <location>
        <begin position="9"/>
        <end position="145"/>
    </location>
</feature>
<keyword evidence="2" id="KW-0963">Cytoplasm</keyword>
<dbReference type="EC" id="2.7.7.7" evidence="1"/>
<dbReference type="InterPro" id="IPR040982">
    <property type="entry name" value="DNA_pol3_finger"/>
</dbReference>
<evidence type="ECO:0000259" key="13">
    <source>
        <dbReference type="Pfam" id="PF17657"/>
    </source>
</evidence>
<evidence type="ECO:0000259" key="10">
    <source>
        <dbReference type="Pfam" id="PF02811"/>
    </source>
</evidence>
<keyword evidence="15" id="KW-1185">Reference proteome</keyword>
<dbReference type="InterPro" id="IPR004805">
    <property type="entry name" value="DnaE2/DnaE/PolC"/>
</dbReference>
<dbReference type="Gene3D" id="3.20.20.140">
    <property type="entry name" value="Metal-dependent hydrolases"/>
    <property type="match status" value="1"/>
</dbReference>
<evidence type="ECO:0000256" key="5">
    <source>
        <dbReference type="ARBA" id="ARBA00022705"/>
    </source>
</evidence>
<evidence type="ECO:0000259" key="12">
    <source>
        <dbReference type="Pfam" id="PF14579"/>
    </source>
</evidence>
<dbReference type="PANTHER" id="PTHR32294">
    <property type="entry name" value="DNA POLYMERASE III SUBUNIT ALPHA"/>
    <property type="match status" value="1"/>
</dbReference>
<name>A0ABV8A8Z8_9DEIO</name>
<dbReference type="Pfam" id="PF02811">
    <property type="entry name" value="PHP"/>
    <property type="match status" value="1"/>
</dbReference>
<evidence type="ECO:0000256" key="7">
    <source>
        <dbReference type="ARBA" id="ARBA00022932"/>
    </source>
</evidence>
<evidence type="ECO:0000256" key="3">
    <source>
        <dbReference type="ARBA" id="ARBA00022679"/>
    </source>
</evidence>
<gene>
    <name evidence="14" type="primary">dnaE</name>
    <name evidence="14" type="ORF">ACFOPQ_15690</name>
</gene>
<reference evidence="15" key="1">
    <citation type="journal article" date="2019" name="Int. J. Syst. Evol. Microbiol.">
        <title>The Global Catalogue of Microorganisms (GCM) 10K type strain sequencing project: providing services to taxonomists for standard genome sequencing and annotation.</title>
        <authorList>
            <consortium name="The Broad Institute Genomics Platform"/>
            <consortium name="The Broad Institute Genome Sequencing Center for Infectious Disease"/>
            <person name="Wu L."/>
            <person name="Ma J."/>
        </authorList>
    </citation>
    <scope>NUCLEOTIDE SEQUENCE [LARGE SCALE GENOMIC DNA]</scope>
    <source>
        <strain evidence="15">CCTCC AB 2013263</strain>
    </source>
</reference>
<dbReference type="Pfam" id="PF14579">
    <property type="entry name" value="HHH_6"/>
    <property type="match status" value="1"/>
</dbReference>
<dbReference type="InterPro" id="IPR029460">
    <property type="entry name" value="DNAPol_HHH"/>
</dbReference>
<sequence length="1049" mass="116728">MRLTTLLTCQSFFSEGRSTISPKRHVELAKRAGHTHLGLVDWCSVAGAVELFDTARTQGITPIIGVTLPVLFPTPPRSAQAEDTFPLILLAKSRTGYALICELITHIHMESQDGLPLRVLQAAAEKGRDHLVCLTGGRQGLPTVLGERRELARCAAHLRQLRGFFPFSLYVQLYHGEAPNERRRLEYLRGLARDLELPCVAAPEVSMGTPEEYPLLDALTCARLGIDVQTPHVERPRNDARHTATPEHWGRLLPFPDALLNAEKLARECSFDLLPEHLAAPEPRLRPGQTPQEALEERCFEALAVKYPEESFRAADQRLRSELATVRALDMAGFFLTAAEVTDYCREHGILAAGRGSAAGSVLCYLLGITLSDPLAHNLLFERFLHTGRTSMPDVDIDIASSGRDQVLHWVEERFGQGGLSEAMVANRITYRLPSAVQDLGRALGLPPELRDRLSRSLGRDYRHHRPHRAREAEGVFTEVLGEAPVKEALLGLLEKMEARFTRHLAPHSGGTVLSAQPLTHYSPLMRSSGGIRMLTFDKDDIEALGLIKLDLLGLRMLAALERAREEVMRLTGEWLPYGALPDDPRVWQEISSGDTLGLFQIESPAQVQMTARLQPRDMTHLAHQIALVRPGPIQSGTVHPYVRRSRGLEPVPDQPEPLKSILAPTYGTLLFQEQILRIAVQYAGYSWPDADRFRSRLSKVEDDTELEELRNIFVAGAALTTGAFPDEAEEVFQMCAAFRGYGFAESHAHAFAQHSYASAYMRFHHPAAYFAGFLTEAPGMWPASTIAQECRRRRVNLLPVCINRSALNYRAESRSSIRVPLSAVEGVSDDTARMIVQERLVNGKFQSVEDFYDRVDLRKDALGQLVKAGAFDSVDQQRNRREAYYVLHTVANARKPGTRALLPLSAQSPELSDMTPDEVLFLDLQTKGLSESGRHPLDAHRSRLRDLGCVALGGLRHGQTVWAAGLIVAKQRPPTAKGFAFYVLEDSTARVQSIISHDLWEAHRVLLRDARALIVQGEVNRTGRAVTIRVRRLAELPLRAVQQEQAAD</sequence>